<gene>
    <name evidence="2" type="ORF">V8G54_027097</name>
</gene>
<evidence type="ECO:0000256" key="1">
    <source>
        <dbReference type="SAM" id="MobiDB-lite"/>
    </source>
</evidence>
<reference evidence="2 3" key="1">
    <citation type="journal article" date="2023" name="Life. Sci Alliance">
        <title>Evolutionary insights into 3D genome organization and epigenetic landscape of Vigna mungo.</title>
        <authorList>
            <person name="Junaid A."/>
            <person name="Singh B."/>
            <person name="Bhatia S."/>
        </authorList>
    </citation>
    <scope>NUCLEOTIDE SEQUENCE [LARGE SCALE GENOMIC DNA]</scope>
    <source>
        <strain evidence="2">Urdbean</strain>
    </source>
</reference>
<evidence type="ECO:0000313" key="2">
    <source>
        <dbReference type="EMBL" id="WVZ01028.1"/>
    </source>
</evidence>
<dbReference type="AlphaFoldDB" id="A0AAQ3N0R3"/>
<evidence type="ECO:0000313" key="3">
    <source>
        <dbReference type="Proteomes" id="UP001374535"/>
    </source>
</evidence>
<name>A0AAQ3N0R3_VIGMU</name>
<protein>
    <submittedName>
        <fullName evidence="2">Uncharacterized protein</fullName>
    </submittedName>
</protein>
<keyword evidence="3" id="KW-1185">Reference proteome</keyword>
<accession>A0AAQ3N0R3</accession>
<feature type="region of interest" description="Disordered" evidence="1">
    <location>
        <begin position="13"/>
        <end position="33"/>
    </location>
</feature>
<proteinExistence type="predicted"/>
<organism evidence="2 3">
    <name type="scientific">Vigna mungo</name>
    <name type="common">Black gram</name>
    <name type="synonym">Phaseolus mungo</name>
    <dbReference type="NCBI Taxonomy" id="3915"/>
    <lineage>
        <taxon>Eukaryota</taxon>
        <taxon>Viridiplantae</taxon>
        <taxon>Streptophyta</taxon>
        <taxon>Embryophyta</taxon>
        <taxon>Tracheophyta</taxon>
        <taxon>Spermatophyta</taxon>
        <taxon>Magnoliopsida</taxon>
        <taxon>eudicotyledons</taxon>
        <taxon>Gunneridae</taxon>
        <taxon>Pentapetalae</taxon>
        <taxon>rosids</taxon>
        <taxon>fabids</taxon>
        <taxon>Fabales</taxon>
        <taxon>Fabaceae</taxon>
        <taxon>Papilionoideae</taxon>
        <taxon>50 kb inversion clade</taxon>
        <taxon>NPAAA clade</taxon>
        <taxon>indigoferoid/millettioid clade</taxon>
        <taxon>Phaseoleae</taxon>
        <taxon>Vigna</taxon>
    </lineage>
</organism>
<sequence>MVDLLNQQFHVAASSPTSSPATGNPSKIAPSTATASSPAAEHTSFSSIAKKSLATTFPCDVLTIAYTTFSTIWPEIHRPSAHFVSLLGLFLGLSCCLGCKFEWEAARRDWRGWGFRVLHDSRLVMKARCDFGFFWAVEMNCVNDDGGITKFCKPCLRRGVSISSQASLCQANHGAGRTLECSVNGPRTVGVGCCNVEWIGAGGTLRRIATRRRRSEKRKNFILEKKSFGKKKNFGVATIVYSGKLRKNHKMIRLGLRKPDSGFGSRLRVGKVLAPYNACPEAKKYKKEGIYRRTKALGKDQKPSVNPPYRRSVDGSKAVGNLLVGKVTEGLKALGNTEGHKPWAVGNTEGNEALGNAVRKCVFSDGLEAVCNFDSLF</sequence>
<dbReference type="EMBL" id="CP144693">
    <property type="protein sequence ID" value="WVZ01028.1"/>
    <property type="molecule type" value="Genomic_DNA"/>
</dbReference>
<dbReference type="Proteomes" id="UP001374535">
    <property type="component" value="Chromosome 8"/>
</dbReference>
<feature type="compositionally biased region" description="Low complexity" evidence="1">
    <location>
        <begin position="13"/>
        <end position="22"/>
    </location>
</feature>